<evidence type="ECO:0000256" key="2">
    <source>
        <dbReference type="ARBA" id="ARBA00022475"/>
    </source>
</evidence>
<dbReference type="InterPro" id="IPR050833">
    <property type="entry name" value="Poly_Biosynth_Transport"/>
</dbReference>
<feature type="transmembrane region" description="Helical" evidence="6">
    <location>
        <begin position="142"/>
        <end position="162"/>
    </location>
</feature>
<evidence type="ECO:0000313" key="8">
    <source>
        <dbReference type="Proteomes" id="UP000600214"/>
    </source>
</evidence>
<comment type="subcellular location">
    <subcellularLocation>
        <location evidence="1">Cell membrane</location>
        <topology evidence="1">Multi-pass membrane protein</topology>
    </subcellularLocation>
</comment>
<feature type="transmembrane region" description="Helical" evidence="6">
    <location>
        <begin position="329"/>
        <end position="353"/>
    </location>
</feature>
<dbReference type="Proteomes" id="UP000600214">
    <property type="component" value="Unassembled WGS sequence"/>
</dbReference>
<dbReference type="InterPro" id="IPR002797">
    <property type="entry name" value="Polysacc_synth"/>
</dbReference>
<gene>
    <name evidence="7" type="ORF">GCM10007423_64430</name>
</gene>
<feature type="transmembrane region" description="Helical" evidence="6">
    <location>
        <begin position="57"/>
        <end position="78"/>
    </location>
</feature>
<dbReference type="PANTHER" id="PTHR30250">
    <property type="entry name" value="PST FAMILY PREDICTED COLANIC ACID TRANSPORTER"/>
    <property type="match status" value="1"/>
</dbReference>
<accession>A0ABQ1ZB66</accession>
<feature type="transmembrane region" description="Helical" evidence="6">
    <location>
        <begin position="359"/>
        <end position="378"/>
    </location>
</feature>
<dbReference type="PANTHER" id="PTHR30250:SF11">
    <property type="entry name" value="O-ANTIGEN TRANSPORTER-RELATED"/>
    <property type="match status" value="1"/>
</dbReference>
<feature type="transmembrane region" description="Helical" evidence="6">
    <location>
        <begin position="285"/>
        <end position="308"/>
    </location>
</feature>
<name>A0ABQ1ZB66_9BACT</name>
<keyword evidence="4 6" id="KW-1133">Transmembrane helix</keyword>
<feature type="transmembrane region" description="Helical" evidence="6">
    <location>
        <begin position="174"/>
        <end position="197"/>
    </location>
</feature>
<keyword evidence="8" id="KW-1185">Reference proteome</keyword>
<feature type="transmembrane region" description="Helical" evidence="6">
    <location>
        <begin position="99"/>
        <end position="122"/>
    </location>
</feature>
<comment type="caution">
    <text evidence="7">The sequence shown here is derived from an EMBL/GenBank/DDBJ whole genome shotgun (WGS) entry which is preliminary data.</text>
</comment>
<evidence type="ECO:0000256" key="4">
    <source>
        <dbReference type="ARBA" id="ARBA00022989"/>
    </source>
</evidence>
<evidence type="ECO:0000256" key="5">
    <source>
        <dbReference type="ARBA" id="ARBA00023136"/>
    </source>
</evidence>
<reference evidence="8" key="1">
    <citation type="journal article" date="2019" name="Int. J. Syst. Evol. Microbiol.">
        <title>The Global Catalogue of Microorganisms (GCM) 10K type strain sequencing project: providing services to taxonomists for standard genome sequencing and annotation.</title>
        <authorList>
            <consortium name="The Broad Institute Genomics Platform"/>
            <consortium name="The Broad Institute Genome Sequencing Center for Infectious Disease"/>
            <person name="Wu L."/>
            <person name="Ma J."/>
        </authorList>
    </citation>
    <scope>NUCLEOTIDE SEQUENCE [LARGE SCALE GENOMIC DNA]</scope>
    <source>
        <strain evidence="8">CGMCC 1.15288</strain>
    </source>
</reference>
<feature type="transmembrane region" description="Helical" evidence="6">
    <location>
        <begin position="245"/>
        <end position="265"/>
    </location>
</feature>
<dbReference type="Pfam" id="PF01943">
    <property type="entry name" value="Polysacc_synt"/>
    <property type="match status" value="1"/>
</dbReference>
<keyword evidence="5 6" id="KW-0472">Membrane</keyword>
<evidence type="ECO:0000256" key="6">
    <source>
        <dbReference type="SAM" id="Phobius"/>
    </source>
</evidence>
<dbReference type="RefSeq" id="WP_188939439.1">
    <property type="nucleotide sequence ID" value="NZ_BMIA01000010.1"/>
</dbReference>
<feature type="transmembrane region" description="Helical" evidence="6">
    <location>
        <begin position="23"/>
        <end position="45"/>
    </location>
</feature>
<feature type="transmembrane region" description="Helical" evidence="6">
    <location>
        <begin position="203"/>
        <end position="224"/>
    </location>
</feature>
<keyword evidence="2" id="KW-1003">Cell membrane</keyword>
<proteinExistence type="predicted"/>
<feature type="transmembrane region" description="Helical" evidence="6">
    <location>
        <begin position="415"/>
        <end position="435"/>
    </location>
</feature>
<sequence>MLETLKAKITTLTRRDDPRSQAAIYNILMSLGVKGGGIVVNLLLVSSTISYINTIQYGIWLTISSIVGWMTFFDIGLGNGLRNKLAIAMAEENREDARILVSTTYASLAAIGLMLFLFFFTVNPLIDWEKFLNIPKNAVGDITYIMMIVSTSFCVQFIVQVLNTVLTAIHKPAIAALIAFIGQLGILVAISILKHFVEGDLQTLVWALTFIPILVLIISSIYLYSSSLRFLTPSIKKIRIKYVKSIMNTGGTFFIIQIGAMLLFQTNNIIITKILGPTSVTEFNVMFKLFSVITMVFTIVITPYWSAFTDAYVKNDFSWMKNTLRLIRTTWLGLSIGSIVLLMVSKTALHIWIGDKAPFSWPLACSMAIYTVVFMWQTMHVYILNGLNKVRLQLILVIVGALTNIPFGIYLGKIYGLPGIICSNTIVFLVIGLTCSFQVEKILNGTANGLWSK</sequence>
<evidence type="ECO:0000256" key="1">
    <source>
        <dbReference type="ARBA" id="ARBA00004651"/>
    </source>
</evidence>
<evidence type="ECO:0000256" key="3">
    <source>
        <dbReference type="ARBA" id="ARBA00022692"/>
    </source>
</evidence>
<organism evidence="7 8">
    <name type="scientific">Dyadobacter endophyticus</name>
    <dbReference type="NCBI Taxonomy" id="1749036"/>
    <lineage>
        <taxon>Bacteria</taxon>
        <taxon>Pseudomonadati</taxon>
        <taxon>Bacteroidota</taxon>
        <taxon>Cytophagia</taxon>
        <taxon>Cytophagales</taxon>
        <taxon>Spirosomataceae</taxon>
        <taxon>Dyadobacter</taxon>
    </lineage>
</organism>
<keyword evidence="3 6" id="KW-0812">Transmembrane</keyword>
<protein>
    <submittedName>
        <fullName evidence="7">O-antigen export protein</fullName>
    </submittedName>
</protein>
<feature type="transmembrane region" description="Helical" evidence="6">
    <location>
        <begin position="390"/>
        <end position="409"/>
    </location>
</feature>
<evidence type="ECO:0000313" key="7">
    <source>
        <dbReference type="EMBL" id="GGH56147.1"/>
    </source>
</evidence>
<dbReference type="EMBL" id="BMIA01000010">
    <property type="protein sequence ID" value="GGH56147.1"/>
    <property type="molecule type" value="Genomic_DNA"/>
</dbReference>